<dbReference type="Pfam" id="PF13649">
    <property type="entry name" value="Methyltransf_25"/>
    <property type="match status" value="1"/>
</dbReference>
<evidence type="ECO:0000256" key="5">
    <source>
        <dbReference type="SAM" id="MobiDB-lite"/>
    </source>
</evidence>
<dbReference type="InterPro" id="IPR051654">
    <property type="entry name" value="Meroterpenoid_MTases"/>
</dbReference>
<dbReference type="InterPro" id="IPR029063">
    <property type="entry name" value="SAM-dependent_MTases_sf"/>
</dbReference>
<dbReference type="Gene3D" id="3.40.50.150">
    <property type="entry name" value="Vaccinia Virus protein VP39"/>
    <property type="match status" value="1"/>
</dbReference>
<dbReference type="AlphaFoldDB" id="A0A5N6YJR7"/>
<feature type="compositionally biased region" description="Low complexity" evidence="5">
    <location>
        <begin position="266"/>
        <end position="282"/>
    </location>
</feature>
<accession>A0A5N6YJR7</accession>
<protein>
    <recommendedName>
        <fullName evidence="6">Methyltransferase domain-containing protein</fullName>
    </recommendedName>
</protein>
<organism evidence="7">
    <name type="scientific">Aspergillus arachidicola</name>
    <dbReference type="NCBI Taxonomy" id="656916"/>
    <lineage>
        <taxon>Eukaryota</taxon>
        <taxon>Fungi</taxon>
        <taxon>Dikarya</taxon>
        <taxon>Ascomycota</taxon>
        <taxon>Pezizomycotina</taxon>
        <taxon>Eurotiomycetes</taxon>
        <taxon>Eurotiomycetidae</taxon>
        <taxon>Eurotiales</taxon>
        <taxon>Aspergillaceae</taxon>
        <taxon>Aspergillus</taxon>
        <taxon>Aspergillus subgen. Circumdati</taxon>
    </lineage>
</organism>
<dbReference type="EMBL" id="ML737119">
    <property type="protein sequence ID" value="KAE8345631.1"/>
    <property type="molecule type" value="Genomic_DNA"/>
</dbReference>
<evidence type="ECO:0000256" key="4">
    <source>
        <dbReference type="ARBA" id="ARBA00038314"/>
    </source>
</evidence>
<evidence type="ECO:0000259" key="6">
    <source>
        <dbReference type="Pfam" id="PF13649"/>
    </source>
</evidence>
<proteinExistence type="inferred from homology"/>
<gene>
    <name evidence="7" type="ORF">BDV24DRAFT_159492</name>
</gene>
<dbReference type="InterPro" id="IPR041698">
    <property type="entry name" value="Methyltransf_25"/>
</dbReference>
<dbReference type="PANTHER" id="PTHR35897:SF1">
    <property type="entry name" value="METHYLTRANSFERASE AUSD"/>
    <property type="match status" value="1"/>
</dbReference>
<evidence type="ECO:0000256" key="2">
    <source>
        <dbReference type="ARBA" id="ARBA00022679"/>
    </source>
</evidence>
<evidence type="ECO:0000256" key="1">
    <source>
        <dbReference type="ARBA" id="ARBA00005179"/>
    </source>
</evidence>
<sequence length="1075" mass="121824">MTVQIIPPQSAIFSLDSFKAKKLRFVSLGLSGSRAYQSPQRDFAPTCDWDFVGVLDRRCDILDLVRHKREELCDLVGIDQLENFPWEILDVVKEGQTNNNWEVIRFSGYAHDGSKRSLKLWSEEHIRTISPDYEGSRFGVLSAKTVRYMRNHHPRTGEQLFVYQPLRITENLCALVDVDFLAGEEDPTALTAGVTCDLFLSSYTLFERSVGIVKSLKGALMRKWRALSDAPDMQSLLPLLHGYNAFNTETFHRLHIELIGKKPSSVPVDGLSSLSSSSSPTRSDTESHGGSSATSQFKADEDYGIVSLLPIDEKYNARPLQPERSVSTTPDGPHRGDFEFRPVSTKYYPSVFTSNSQGSFGEIRIRANSGWSEWKPVFAKKGLYVNNECKVFPAVQEHFPPHCLQQLLAVDDDAEMLFYSLFEGRTLGQVRLDYYLKGNEASFRDTLNWFLDVELRRAEHVLDAYSKTIDFNPDPTSAPNQAIHRFYHTRLQSGCRFREFYSERCLDVLGVQSPKADFDTNDFLNTPLTINGVAYPPLQHYIDQATDIIDPYKQGGLSDQPVAFGLGDGHAGNLMVTENLKGSVAKAIYIDYEVSGTHSPFLDMAKSIYIDAFFNALYADLLSDTTTELSKSNKSGATVSWNIQPHAIDIDYKLQVDTISRLVAMVKLEYVLLPVFDLVNRNDTVKGSHSLDVLSAALFACALLTRNFKQRADVFFLNLALGVRLATELNEVLSETFGWHRFPVVRNPTTEFTQGMQLQLLSPAAGESQYSSPQWPKDLDMDFIAFLFSSNMQPDDVFLKRADDTYKLQQRFSQTENESHGTIIRRISQARRAGMMISPHTCIRESIFAEPRIDHHFAYSSILGEALQDPSKLLVDVGCCMGTDIRKLVLDGFPPENILGLDIESRYFDVGRTLYNEDRATTKLRFQQADLLDPNFSVKHAHLHNRFHLVHSANVIHLFGYAEQEIFFRNLIHLVAPGGMIWGRQVGLADDFGVGHHQLEGKGARFTIDEFRKLALRAGGWDETEARYEAQLVKYGEIRAEHQYKAWVLQWSIKVPVEKKRVSELRFFRVVEEED</sequence>
<reference evidence="7" key="1">
    <citation type="submission" date="2019-04" db="EMBL/GenBank/DDBJ databases">
        <title>Friends and foes A comparative genomics study of 23 Aspergillus species from section Flavi.</title>
        <authorList>
            <consortium name="DOE Joint Genome Institute"/>
            <person name="Kjaerbolling I."/>
            <person name="Vesth T."/>
            <person name="Frisvad J.C."/>
            <person name="Nybo J.L."/>
            <person name="Theobald S."/>
            <person name="Kildgaard S."/>
            <person name="Isbrandt T."/>
            <person name="Kuo A."/>
            <person name="Sato A."/>
            <person name="Lyhne E.K."/>
            <person name="Kogle M.E."/>
            <person name="Wiebenga A."/>
            <person name="Kun R.S."/>
            <person name="Lubbers R.J."/>
            <person name="Makela M.R."/>
            <person name="Barry K."/>
            <person name="Chovatia M."/>
            <person name="Clum A."/>
            <person name="Daum C."/>
            <person name="Haridas S."/>
            <person name="He G."/>
            <person name="LaButti K."/>
            <person name="Lipzen A."/>
            <person name="Mondo S."/>
            <person name="Riley R."/>
            <person name="Salamov A."/>
            <person name="Simmons B.A."/>
            <person name="Magnuson J.K."/>
            <person name="Henrissat B."/>
            <person name="Mortensen U.H."/>
            <person name="Larsen T.O."/>
            <person name="Devries R.P."/>
            <person name="Grigoriev I.V."/>
            <person name="Machida M."/>
            <person name="Baker S.E."/>
            <person name="Andersen M.R."/>
        </authorList>
    </citation>
    <scope>NUCLEOTIDE SEQUENCE</scope>
    <source>
        <strain evidence="7">CBS 117612</strain>
    </source>
</reference>
<evidence type="ECO:0000313" key="7">
    <source>
        <dbReference type="EMBL" id="KAE8345631.1"/>
    </source>
</evidence>
<feature type="region of interest" description="Disordered" evidence="5">
    <location>
        <begin position="266"/>
        <end position="295"/>
    </location>
</feature>
<comment type="similarity">
    <text evidence="4">Belongs to the class I-like SAM-binding methyltransferase superfamily.</text>
</comment>
<dbReference type="SUPFAM" id="SSF53335">
    <property type="entry name" value="S-adenosyl-L-methionine-dependent methyltransferases"/>
    <property type="match status" value="1"/>
</dbReference>
<dbReference type="Proteomes" id="UP000325558">
    <property type="component" value="Unassembled WGS sequence"/>
</dbReference>
<keyword evidence="2" id="KW-0808">Transferase</keyword>
<evidence type="ECO:0000256" key="3">
    <source>
        <dbReference type="ARBA" id="ARBA00022691"/>
    </source>
</evidence>
<keyword evidence="3" id="KW-0949">S-adenosyl-L-methionine</keyword>
<dbReference type="OrthoDB" id="2094832at2759"/>
<name>A0A5N6YJR7_9EURO</name>
<comment type="pathway">
    <text evidence="1">Secondary metabolite biosynthesis.</text>
</comment>
<feature type="domain" description="Methyltransferase" evidence="6">
    <location>
        <begin position="875"/>
        <end position="979"/>
    </location>
</feature>
<dbReference type="GO" id="GO:0016740">
    <property type="term" value="F:transferase activity"/>
    <property type="evidence" value="ECO:0007669"/>
    <property type="project" value="UniProtKB-KW"/>
</dbReference>
<dbReference type="PANTHER" id="PTHR35897">
    <property type="entry name" value="METHYLTRANSFERASE AUSD"/>
    <property type="match status" value="1"/>
</dbReference>